<protein>
    <submittedName>
        <fullName evidence="1">Uncharacterized protein</fullName>
    </submittedName>
</protein>
<proteinExistence type="predicted"/>
<accession>A0A023MID5</accession>
<evidence type="ECO:0000313" key="3">
    <source>
        <dbReference type="Proteomes" id="UP000232958"/>
    </source>
</evidence>
<sequence>MDAVARIHNLSNKFTLHVLVKFRVEDWSDECYRCKCVGCKWCKQFVVLQIINCSSMKPVTNKIVYQYIDRNKPTYFDVEASNFYLRDGIYYLTKKITKKCLQNFVFKM</sequence>
<gene>
    <name evidence="1" type="ORF">AsGV029</name>
</gene>
<name>A0A023MID5_GVAS</name>
<dbReference type="Proteomes" id="UP000232958">
    <property type="component" value="Segment"/>
</dbReference>
<organism evidence="1">
    <name type="scientific">Agrotis segetum granulosis virus</name>
    <name type="common">AsGV</name>
    <name type="synonym">Agrotis segetum granulovirus</name>
    <dbReference type="NCBI Taxonomy" id="10464"/>
    <lineage>
        <taxon>Viruses</taxon>
        <taxon>Viruses incertae sedis</taxon>
        <taxon>Naldaviricetes</taxon>
        <taxon>Lefavirales</taxon>
        <taxon>Baculoviridae</taxon>
        <taxon>Betabaculovirus</taxon>
        <taxon>Betabaculovirus agsegetum</taxon>
    </lineage>
</organism>
<keyword evidence="3" id="KW-1185">Reference proteome</keyword>
<reference evidence="1" key="1">
    <citation type="journal article" date="2014" name="Arch. Virol.">
        <title>Complete genome sequence of Agrotis segetum granulovirus Shanghai strain.</title>
        <authorList>
            <person name="Zhang X."/>
            <person name="Liang Z."/>
            <person name="Yin X."/>
            <person name="Wang J."/>
            <person name="Shao X."/>
        </authorList>
    </citation>
    <scope>NUCLEOTIDE SEQUENCE</scope>
    <source>
        <strain evidence="1">L1</strain>
    </source>
</reference>
<reference evidence="2 3" key="2">
    <citation type="submission" date="2015-05" db="EMBL/GenBank/DDBJ databases">
        <title>Complete Sequence of an Agrotis segetum granulovirus isolate from Europe.</title>
        <authorList>
            <person name="Gueli Alletti G."/>
            <person name="Wennmann J.T."/>
            <person name="Jehle J.A."/>
        </authorList>
    </citation>
    <scope>NUCLEOTIDE SEQUENCE [LARGE SCALE GENOMIC DNA]</scope>
    <source>
        <strain evidence="2 3">DA</strain>
    </source>
</reference>
<dbReference type="EMBL" id="KC994902">
    <property type="protein sequence ID" value="AHN92068.1"/>
    <property type="molecule type" value="Genomic_DNA"/>
</dbReference>
<evidence type="ECO:0000313" key="1">
    <source>
        <dbReference type="EMBL" id="AHN92068.1"/>
    </source>
</evidence>
<organismHost>
    <name type="scientific">Agrotis segetum</name>
    <name type="common">Turnip moth</name>
    <dbReference type="NCBI Taxonomy" id="47767"/>
</organismHost>
<evidence type="ECO:0000313" key="2">
    <source>
        <dbReference type="EMBL" id="AKN63303.1"/>
    </source>
</evidence>
<dbReference type="EMBL" id="KR584663">
    <property type="protein sequence ID" value="AKN63303.1"/>
    <property type="molecule type" value="Genomic_DNA"/>
</dbReference>